<sequence length="357" mass="39179">MNQANRLSDARVPAEWESLDCVWLAWPHNPNTWPGDKDGATRLSRIPAVFVEIVRSIATTTSVKILADGDAANQARQLIGDIDGVTIVTAKTNDVWVRDYGPTFVQSRSTGKMHAVDWQYNAWGGKYPPWDDDAAAAKTICQSAGIGRAKSKLCVEGGAMEFDGDRRMLTTPMCLLGPTRNPDWTVEQISQEIYRQTGVTEIVWIDGGGLQGDDTDGHIDQLARFIDKQNVVAAVAPKDDPNHQGLKENFLQLELWGESTRPQVTIHPLMIPPARFIDDTRVPESYCNFLRLGPDRILLPSFDPKTDAAAIETVGSITGSITGAITDATIELIDCRELVWGLGALHCCSRDQPASQI</sequence>
<dbReference type="RefSeq" id="WP_084422637.1">
    <property type="nucleotide sequence ID" value="NZ_LWSK01000048.1"/>
</dbReference>
<dbReference type="PANTHER" id="PTHR31377:SF0">
    <property type="entry name" value="AGMATINE DEIMINASE-RELATED"/>
    <property type="match status" value="1"/>
</dbReference>
<dbReference type="Pfam" id="PF04371">
    <property type="entry name" value="PAD_porph"/>
    <property type="match status" value="1"/>
</dbReference>
<reference evidence="2 3" key="1">
    <citation type="submission" date="2019-08" db="EMBL/GenBank/DDBJ databases">
        <title>Deep-cultivation of Planctomycetes and their phenomic and genomic characterization uncovers novel biology.</title>
        <authorList>
            <person name="Wiegand S."/>
            <person name="Jogler M."/>
            <person name="Boedeker C."/>
            <person name="Pinto D."/>
            <person name="Vollmers J."/>
            <person name="Rivas-Marin E."/>
            <person name="Kohn T."/>
            <person name="Peeters S.H."/>
            <person name="Heuer A."/>
            <person name="Rast P."/>
            <person name="Oberbeckmann S."/>
            <person name="Bunk B."/>
            <person name="Jeske O."/>
            <person name="Meyerdierks A."/>
            <person name="Storesund J.E."/>
            <person name="Kallscheuer N."/>
            <person name="Luecker S."/>
            <person name="Lage O.M."/>
            <person name="Pohl T."/>
            <person name="Merkel B.J."/>
            <person name="Hornburger P."/>
            <person name="Mueller R.-W."/>
            <person name="Bruemmer F."/>
            <person name="Labrenz M."/>
            <person name="Spormann A.M."/>
            <person name="Op Den Camp H."/>
            <person name="Overmann J."/>
            <person name="Amann R."/>
            <person name="Jetten M.S.M."/>
            <person name="Mascher T."/>
            <person name="Medema M.H."/>
            <person name="Devos D.P."/>
            <person name="Kaster A.-K."/>
            <person name="Ovreas L."/>
            <person name="Rohde M."/>
            <person name="Galperin M.Y."/>
            <person name="Jogler C."/>
        </authorList>
    </citation>
    <scope>NUCLEOTIDE SEQUENCE [LARGE SCALE GENOMIC DNA]</scope>
    <source>
        <strain evidence="2 3">LF1</strain>
    </source>
</reference>
<dbReference type="EMBL" id="VRLW01000001">
    <property type="protein sequence ID" value="KAA1257633.1"/>
    <property type="molecule type" value="Genomic_DNA"/>
</dbReference>
<dbReference type="SUPFAM" id="SSF55909">
    <property type="entry name" value="Pentein"/>
    <property type="match status" value="1"/>
</dbReference>
<accession>A0A5B1CDU3</accession>
<evidence type="ECO:0000313" key="2">
    <source>
        <dbReference type="EMBL" id="KAA1257633.1"/>
    </source>
</evidence>
<dbReference type="GO" id="GO:0009446">
    <property type="term" value="P:putrescine biosynthetic process"/>
    <property type="evidence" value="ECO:0007669"/>
    <property type="project" value="InterPro"/>
</dbReference>
<dbReference type="OrthoDB" id="9808013at2"/>
<keyword evidence="3" id="KW-1185">Reference proteome</keyword>
<gene>
    <name evidence="2" type="primary">aguA</name>
    <name evidence="2" type="ORF">LF1_01210</name>
</gene>
<dbReference type="GO" id="GO:0047632">
    <property type="term" value="F:agmatine deiminase activity"/>
    <property type="evidence" value="ECO:0007669"/>
    <property type="project" value="UniProtKB-EC"/>
</dbReference>
<dbReference type="Proteomes" id="UP000322699">
    <property type="component" value="Unassembled WGS sequence"/>
</dbReference>
<proteinExistence type="predicted"/>
<dbReference type="GO" id="GO:0004668">
    <property type="term" value="F:protein-arginine deiminase activity"/>
    <property type="evidence" value="ECO:0007669"/>
    <property type="project" value="InterPro"/>
</dbReference>
<comment type="caution">
    <text evidence="2">The sequence shown here is derived from an EMBL/GenBank/DDBJ whole genome shotgun (WGS) entry which is preliminary data.</text>
</comment>
<dbReference type="EC" id="3.5.3.12" evidence="2"/>
<evidence type="ECO:0000256" key="1">
    <source>
        <dbReference type="ARBA" id="ARBA00022801"/>
    </source>
</evidence>
<dbReference type="InterPro" id="IPR007466">
    <property type="entry name" value="Peptidyl-Arg-deiminase_porph"/>
</dbReference>
<protein>
    <submittedName>
        <fullName evidence="2">Putative agmatine deiminase</fullName>
        <ecNumber evidence="2">3.5.3.12</ecNumber>
    </submittedName>
</protein>
<organism evidence="2 3">
    <name type="scientific">Rubripirellula obstinata</name>
    <dbReference type="NCBI Taxonomy" id="406547"/>
    <lineage>
        <taxon>Bacteria</taxon>
        <taxon>Pseudomonadati</taxon>
        <taxon>Planctomycetota</taxon>
        <taxon>Planctomycetia</taxon>
        <taxon>Pirellulales</taxon>
        <taxon>Pirellulaceae</taxon>
        <taxon>Rubripirellula</taxon>
    </lineage>
</organism>
<name>A0A5B1CDU3_9BACT</name>
<evidence type="ECO:0000313" key="3">
    <source>
        <dbReference type="Proteomes" id="UP000322699"/>
    </source>
</evidence>
<dbReference type="AlphaFoldDB" id="A0A5B1CDU3"/>
<dbReference type="PANTHER" id="PTHR31377">
    <property type="entry name" value="AGMATINE DEIMINASE-RELATED"/>
    <property type="match status" value="1"/>
</dbReference>
<dbReference type="Gene3D" id="3.75.10.10">
    <property type="entry name" value="L-arginine/glycine Amidinotransferase, Chain A"/>
    <property type="match status" value="1"/>
</dbReference>
<keyword evidence="1 2" id="KW-0378">Hydrolase</keyword>